<feature type="domain" description="Chromo" evidence="3">
    <location>
        <begin position="10"/>
        <end position="69"/>
    </location>
</feature>
<dbReference type="CDD" id="cd00024">
    <property type="entry name" value="CD_CSD"/>
    <property type="match status" value="1"/>
</dbReference>
<accession>A0A9W8AX46</accession>
<protein>
    <recommendedName>
        <fullName evidence="3">Chromo domain-containing protein</fullName>
    </recommendedName>
</protein>
<comment type="subcellular location">
    <subcellularLocation>
        <location evidence="1">Nucleus</location>
    </subcellularLocation>
</comment>
<dbReference type="AlphaFoldDB" id="A0A9W8AX46"/>
<dbReference type="SUPFAM" id="SSF54160">
    <property type="entry name" value="Chromo domain-like"/>
    <property type="match status" value="1"/>
</dbReference>
<keyword evidence="5" id="KW-1185">Reference proteome</keyword>
<dbReference type="InterPro" id="IPR000953">
    <property type="entry name" value="Chromo/chromo_shadow_dom"/>
</dbReference>
<evidence type="ECO:0000313" key="4">
    <source>
        <dbReference type="EMBL" id="KAJ1970742.1"/>
    </source>
</evidence>
<gene>
    <name evidence="4" type="ORF">H4R34_005966</name>
</gene>
<evidence type="ECO:0000313" key="5">
    <source>
        <dbReference type="Proteomes" id="UP001151582"/>
    </source>
</evidence>
<organism evidence="4 5">
    <name type="scientific">Dimargaris verticillata</name>
    <dbReference type="NCBI Taxonomy" id="2761393"/>
    <lineage>
        <taxon>Eukaryota</taxon>
        <taxon>Fungi</taxon>
        <taxon>Fungi incertae sedis</taxon>
        <taxon>Zoopagomycota</taxon>
        <taxon>Kickxellomycotina</taxon>
        <taxon>Dimargaritomycetes</taxon>
        <taxon>Dimargaritales</taxon>
        <taxon>Dimargaritaceae</taxon>
        <taxon>Dimargaris</taxon>
    </lineage>
</organism>
<name>A0A9W8AX46_9FUNG</name>
<dbReference type="GO" id="GO:0005634">
    <property type="term" value="C:nucleus"/>
    <property type="evidence" value="ECO:0007669"/>
    <property type="project" value="UniProtKB-SubCell"/>
</dbReference>
<proteinExistence type="predicted"/>
<keyword evidence="2" id="KW-0539">Nucleus</keyword>
<dbReference type="PROSITE" id="PS50013">
    <property type="entry name" value="CHROMO_2"/>
    <property type="match status" value="1"/>
</dbReference>
<dbReference type="PANTHER" id="PTHR22812">
    <property type="entry name" value="CHROMOBOX PROTEIN"/>
    <property type="match status" value="1"/>
</dbReference>
<dbReference type="InterPro" id="IPR016197">
    <property type="entry name" value="Chromo-like_dom_sf"/>
</dbReference>
<comment type="caution">
    <text evidence="4">The sequence shown here is derived from an EMBL/GenBank/DDBJ whole genome shotgun (WGS) entry which is preliminary data.</text>
</comment>
<feature type="non-terminal residue" evidence="4">
    <location>
        <position position="109"/>
    </location>
</feature>
<dbReference type="InterPro" id="IPR023780">
    <property type="entry name" value="Chromo_domain"/>
</dbReference>
<dbReference type="OrthoDB" id="308383at2759"/>
<dbReference type="EMBL" id="JANBQB010001643">
    <property type="protein sequence ID" value="KAJ1970742.1"/>
    <property type="molecule type" value="Genomic_DNA"/>
</dbReference>
<evidence type="ECO:0000256" key="2">
    <source>
        <dbReference type="ARBA" id="ARBA00023242"/>
    </source>
</evidence>
<reference evidence="4" key="1">
    <citation type="submission" date="2022-07" db="EMBL/GenBank/DDBJ databases">
        <title>Phylogenomic reconstructions and comparative analyses of Kickxellomycotina fungi.</title>
        <authorList>
            <person name="Reynolds N.K."/>
            <person name="Stajich J.E."/>
            <person name="Barry K."/>
            <person name="Grigoriev I.V."/>
            <person name="Crous P."/>
            <person name="Smith M.E."/>
        </authorList>
    </citation>
    <scope>NUCLEOTIDE SEQUENCE</scope>
    <source>
        <strain evidence="4">RSA 567</strain>
    </source>
</reference>
<dbReference type="Proteomes" id="UP001151582">
    <property type="component" value="Unassembled WGS sequence"/>
</dbReference>
<dbReference type="Gene3D" id="2.40.50.40">
    <property type="match status" value="1"/>
</dbReference>
<dbReference type="InterPro" id="IPR051219">
    <property type="entry name" value="Heterochromatin_chromo-domain"/>
</dbReference>
<sequence length="109" mass="12560">MSDNDSQDEYEVQAILGQKQRADGIYYLVKWRSYPMADSTWELQQNLSHCIPMIKRFEQQYHQENPQAVPGQLNSPLPRAMRLLNAAKDFYGIATAAERDFRPSSPAIL</sequence>
<evidence type="ECO:0000259" key="3">
    <source>
        <dbReference type="PROSITE" id="PS50013"/>
    </source>
</evidence>
<dbReference type="Pfam" id="PF00385">
    <property type="entry name" value="Chromo"/>
    <property type="match status" value="1"/>
</dbReference>
<dbReference type="SMART" id="SM00298">
    <property type="entry name" value="CHROMO"/>
    <property type="match status" value="1"/>
</dbReference>
<evidence type="ECO:0000256" key="1">
    <source>
        <dbReference type="ARBA" id="ARBA00004123"/>
    </source>
</evidence>